<geneLocation type="plasmid" evidence="1">
    <name>pRGFK0769</name>
</geneLocation>
<name>A0A0H5Q325_9ZZZZ</name>
<dbReference type="AlphaFoldDB" id="A0A0H5Q325"/>
<organism evidence="1">
    <name type="scientific">uncultured prokaryote</name>
    <dbReference type="NCBI Taxonomy" id="198431"/>
    <lineage>
        <taxon>unclassified sequences</taxon>
        <taxon>environmental samples</taxon>
    </lineage>
</organism>
<evidence type="ECO:0000313" key="1">
    <source>
        <dbReference type="EMBL" id="CRY95785.1"/>
    </source>
</evidence>
<protein>
    <submittedName>
        <fullName evidence="1">Uncharacterized protein</fullName>
    </submittedName>
</protein>
<sequence>MHGITYLVRISLSLEDRATQGCDLSANDREKARTEECPGCLLWKGGRKKSSPLGFQKGGGFFLGRVNFKRYFWVIYVVAFTCKESAFPLEAINPMLRNCPVGAFIFLEGRGERGFLSEDGLGMCRLDNIGLSFGKRKVPRISPLKFDAQKEEAYINSRVGVLTHSYP</sequence>
<proteinExistence type="predicted"/>
<accession>A0A0H5Q325</accession>
<keyword evidence="1" id="KW-0614">Plasmid</keyword>
<reference evidence="1" key="2">
    <citation type="submission" date="2015-07" db="EMBL/GenBank/DDBJ databases">
        <title>Plasmids, circular viruses and viroids from rat gut.</title>
        <authorList>
            <person name="Jorgensen T.J."/>
            <person name="Hansen M.A."/>
            <person name="Xu Z."/>
            <person name="Tabak M.A."/>
            <person name="Sorensen S.J."/>
            <person name="Hansen L.H."/>
        </authorList>
    </citation>
    <scope>NUCLEOTIDE SEQUENCE</scope>
    <source>
        <plasmid evidence="1">pRGFK0769</plasmid>
    </source>
</reference>
<dbReference type="EMBL" id="LN853378">
    <property type="protein sequence ID" value="CRY95785.1"/>
    <property type="molecule type" value="Genomic_DNA"/>
</dbReference>
<reference evidence="1" key="1">
    <citation type="submission" date="2015-06" db="EMBL/GenBank/DDBJ databases">
        <authorList>
            <person name="Joergensen T."/>
        </authorList>
    </citation>
    <scope>NUCLEOTIDE SEQUENCE</scope>
    <source>
        <plasmid evidence="1">pRGFK0769</plasmid>
    </source>
</reference>